<dbReference type="InterPro" id="IPR026960">
    <property type="entry name" value="RVT-Znf"/>
</dbReference>
<evidence type="ECO:0000259" key="2">
    <source>
        <dbReference type="Pfam" id="PF13966"/>
    </source>
</evidence>
<dbReference type="GO" id="GO:0003964">
    <property type="term" value="F:RNA-directed DNA polymerase activity"/>
    <property type="evidence" value="ECO:0007669"/>
    <property type="project" value="UniProtKB-KW"/>
</dbReference>
<gene>
    <name evidence="3" type="ORF">Tco_1032627</name>
</gene>
<evidence type="ECO:0000313" key="4">
    <source>
        <dbReference type="Proteomes" id="UP001151760"/>
    </source>
</evidence>
<feature type="domain" description="Reverse transcriptase zinc-binding" evidence="2">
    <location>
        <begin position="341"/>
        <end position="402"/>
    </location>
</feature>
<keyword evidence="1" id="KW-0732">Signal</keyword>
<name>A0ABQ5GCT8_9ASTR</name>
<keyword evidence="4" id="KW-1185">Reference proteome</keyword>
<keyword evidence="3" id="KW-0695">RNA-directed DNA polymerase</keyword>
<dbReference type="Pfam" id="PF13966">
    <property type="entry name" value="zf-RVT"/>
    <property type="match status" value="1"/>
</dbReference>
<evidence type="ECO:0000313" key="3">
    <source>
        <dbReference type="EMBL" id="GJT73341.1"/>
    </source>
</evidence>
<dbReference type="PANTHER" id="PTHR33116">
    <property type="entry name" value="REVERSE TRANSCRIPTASE ZINC-BINDING DOMAIN-CONTAINING PROTEIN-RELATED-RELATED"/>
    <property type="match status" value="1"/>
</dbReference>
<proteinExistence type="predicted"/>
<evidence type="ECO:0000256" key="1">
    <source>
        <dbReference type="SAM" id="SignalP"/>
    </source>
</evidence>
<reference evidence="3" key="2">
    <citation type="submission" date="2022-01" db="EMBL/GenBank/DDBJ databases">
        <authorList>
            <person name="Yamashiro T."/>
            <person name="Shiraishi A."/>
            <person name="Satake H."/>
            <person name="Nakayama K."/>
        </authorList>
    </citation>
    <scope>NUCLEOTIDE SEQUENCE</scope>
</reference>
<feature type="signal peptide" evidence="1">
    <location>
        <begin position="1"/>
        <end position="22"/>
    </location>
</feature>
<feature type="chain" id="PRO_5046537238" evidence="1">
    <location>
        <begin position="23"/>
        <end position="483"/>
    </location>
</feature>
<organism evidence="3 4">
    <name type="scientific">Tanacetum coccineum</name>
    <dbReference type="NCBI Taxonomy" id="301880"/>
    <lineage>
        <taxon>Eukaryota</taxon>
        <taxon>Viridiplantae</taxon>
        <taxon>Streptophyta</taxon>
        <taxon>Embryophyta</taxon>
        <taxon>Tracheophyta</taxon>
        <taxon>Spermatophyta</taxon>
        <taxon>Magnoliopsida</taxon>
        <taxon>eudicotyledons</taxon>
        <taxon>Gunneridae</taxon>
        <taxon>Pentapetalae</taxon>
        <taxon>asterids</taxon>
        <taxon>campanulids</taxon>
        <taxon>Asterales</taxon>
        <taxon>Asteraceae</taxon>
        <taxon>Asteroideae</taxon>
        <taxon>Anthemideae</taxon>
        <taxon>Anthemidinae</taxon>
        <taxon>Tanacetum</taxon>
    </lineage>
</organism>
<accession>A0ABQ5GCT8</accession>
<dbReference type="EMBL" id="BQNB010018342">
    <property type="protein sequence ID" value="GJT73341.1"/>
    <property type="molecule type" value="Genomic_DNA"/>
</dbReference>
<protein>
    <submittedName>
        <fullName evidence="3">RNA-directed DNA polymerase, eukaryota</fullName>
    </submittedName>
</protein>
<reference evidence="3" key="1">
    <citation type="journal article" date="2022" name="Int. J. Mol. Sci.">
        <title>Draft Genome of Tanacetum Coccineum: Genomic Comparison of Closely Related Tanacetum-Family Plants.</title>
        <authorList>
            <person name="Yamashiro T."/>
            <person name="Shiraishi A."/>
            <person name="Nakayama K."/>
            <person name="Satake H."/>
        </authorList>
    </citation>
    <scope>NUCLEOTIDE SEQUENCE</scope>
</reference>
<keyword evidence="3" id="KW-0808">Transferase</keyword>
<dbReference type="Proteomes" id="UP001151760">
    <property type="component" value="Unassembled WGS sequence"/>
</dbReference>
<sequence>MHMLRWFSLLSGLSINLKKSQLLGVGIPETNVSEAASLIGCSVMRTPFKYLGIVVGGNMSSIKQWDDTIFKLKMRLSNWKLTTLSIGGRFTLPISVLGSTPIYNMSLYKVPKSVLNSMESIRRNFFNGIREGERKIAWVKWSKVLASKNNGGLGVSSFFALNRGLLVKWMWRFLTRDNSLWARFIQASHGSNTQNISASYPSLWSSIIKEVNILKSQGLDFFSHCKIRVGNGRNTSFWKDLWIGDSRLFLAFPRLYALENNKDCIVAVKMNDPFMSSLRRDLRGGVESTQLSQLLVLLDTVVLSNTDDRWVWDLNGEGSFHVKDDRILLDDNFLPKVVYPTRWVKSIPFKLNIFAWKVSLNRLPTRINLVRRGVSVSPISCSICHAGLEDLDHLLFCCSMAIDVTRSICKWWNLVWVPFVSYLSWLSWFNSIRMSSNSKMVLEGVFYTAWWSIWTYRNQLLFVDSHPRKEVIYDDIVRRSFLW</sequence>
<comment type="caution">
    <text evidence="3">The sequence shown here is derived from an EMBL/GenBank/DDBJ whole genome shotgun (WGS) entry which is preliminary data.</text>
</comment>
<keyword evidence="3" id="KW-0548">Nucleotidyltransferase</keyword>
<dbReference type="PANTHER" id="PTHR33116:SF79">
    <property type="entry name" value="REVERSE TRANSCRIPTASE DOMAIN, ZINC FINGER, CCHC-TYPE-RELATED"/>
    <property type="match status" value="1"/>
</dbReference>